<protein>
    <submittedName>
        <fullName evidence="2">Uncharacterized protein</fullName>
    </submittedName>
</protein>
<accession>A0AAV7R702</accession>
<keyword evidence="3" id="KW-1185">Reference proteome</keyword>
<evidence type="ECO:0000313" key="3">
    <source>
        <dbReference type="Proteomes" id="UP001066276"/>
    </source>
</evidence>
<reference evidence="2" key="1">
    <citation type="journal article" date="2022" name="bioRxiv">
        <title>Sequencing and chromosome-scale assembly of the giantPleurodeles waltlgenome.</title>
        <authorList>
            <person name="Brown T."/>
            <person name="Elewa A."/>
            <person name="Iarovenko S."/>
            <person name="Subramanian E."/>
            <person name="Araus A.J."/>
            <person name="Petzold A."/>
            <person name="Susuki M."/>
            <person name="Suzuki K.-i.T."/>
            <person name="Hayashi T."/>
            <person name="Toyoda A."/>
            <person name="Oliveira C."/>
            <person name="Osipova E."/>
            <person name="Leigh N.D."/>
            <person name="Simon A."/>
            <person name="Yun M.H."/>
        </authorList>
    </citation>
    <scope>NUCLEOTIDE SEQUENCE</scope>
    <source>
        <strain evidence="2">20211129_DDA</strain>
        <tissue evidence="2">Liver</tissue>
    </source>
</reference>
<evidence type="ECO:0000313" key="2">
    <source>
        <dbReference type="EMBL" id="KAJ1148581.1"/>
    </source>
</evidence>
<dbReference type="Proteomes" id="UP001066276">
    <property type="component" value="Chromosome 5"/>
</dbReference>
<dbReference type="Gene3D" id="1.10.287.1490">
    <property type="match status" value="1"/>
</dbReference>
<dbReference type="EMBL" id="JANPWB010000009">
    <property type="protein sequence ID" value="KAJ1148581.1"/>
    <property type="molecule type" value="Genomic_DNA"/>
</dbReference>
<evidence type="ECO:0000256" key="1">
    <source>
        <dbReference type="SAM" id="Coils"/>
    </source>
</evidence>
<organism evidence="2 3">
    <name type="scientific">Pleurodeles waltl</name>
    <name type="common">Iberian ribbed newt</name>
    <dbReference type="NCBI Taxonomy" id="8319"/>
    <lineage>
        <taxon>Eukaryota</taxon>
        <taxon>Metazoa</taxon>
        <taxon>Chordata</taxon>
        <taxon>Craniata</taxon>
        <taxon>Vertebrata</taxon>
        <taxon>Euteleostomi</taxon>
        <taxon>Amphibia</taxon>
        <taxon>Batrachia</taxon>
        <taxon>Caudata</taxon>
        <taxon>Salamandroidea</taxon>
        <taxon>Salamandridae</taxon>
        <taxon>Pleurodelinae</taxon>
        <taxon>Pleurodeles</taxon>
    </lineage>
</organism>
<proteinExistence type="predicted"/>
<gene>
    <name evidence="2" type="ORF">NDU88_001409</name>
</gene>
<keyword evidence="1" id="KW-0175">Coiled coil</keyword>
<dbReference type="AlphaFoldDB" id="A0AAV7R702"/>
<feature type="coiled-coil region" evidence="1">
    <location>
        <begin position="86"/>
        <end position="113"/>
    </location>
</feature>
<sequence>MGRTKGKHLESIRASMSENYVPPTLANPPMYKLDVILKEIQESRLAIEQRLGSITTELGTLKDDHRKLVDRVKRTETDITALVPGKKESESAIQQLQKQVEALQERIEDAEGRSRRNNICIIGLMEGMEGEMPHNTWRHGCGP</sequence>
<dbReference type="SUPFAM" id="SSF58100">
    <property type="entry name" value="Bacterial hemolysins"/>
    <property type="match status" value="1"/>
</dbReference>
<name>A0AAV7R702_PLEWA</name>
<comment type="caution">
    <text evidence="2">The sequence shown here is derived from an EMBL/GenBank/DDBJ whole genome shotgun (WGS) entry which is preliminary data.</text>
</comment>